<dbReference type="EMBL" id="CAUZMB010000014">
    <property type="protein sequence ID" value="CAK1254647.1"/>
    <property type="molecule type" value="Genomic_DNA"/>
</dbReference>
<evidence type="ECO:0000259" key="1">
    <source>
        <dbReference type="Pfam" id="PF09643"/>
    </source>
</evidence>
<protein>
    <recommendedName>
        <fullName evidence="1">YopX protein domain-containing protein</fullName>
    </recommendedName>
</protein>
<dbReference type="Pfam" id="PF09643">
    <property type="entry name" value="YopX"/>
    <property type="match status" value="1"/>
</dbReference>
<reference evidence="2 3" key="1">
    <citation type="submission" date="2023-10" db="EMBL/GenBank/DDBJ databases">
        <authorList>
            <person name="Botero Cardona J."/>
        </authorList>
    </citation>
    <scope>NUCLEOTIDE SEQUENCE [LARGE SCALE GENOMIC DNA]</scope>
    <source>
        <strain evidence="2 3">R-55214</strain>
    </source>
</reference>
<evidence type="ECO:0000313" key="3">
    <source>
        <dbReference type="Proteomes" id="UP001314166"/>
    </source>
</evidence>
<name>A0ABM9N260_9LACO</name>
<dbReference type="Proteomes" id="UP001314166">
    <property type="component" value="Unassembled WGS sequence"/>
</dbReference>
<evidence type="ECO:0000313" key="2">
    <source>
        <dbReference type="EMBL" id="CAK1254647.1"/>
    </source>
</evidence>
<accession>A0ABM9N260</accession>
<dbReference type="InterPro" id="IPR023385">
    <property type="entry name" value="YopX-like_C"/>
</dbReference>
<dbReference type="Gene3D" id="2.30.30.290">
    <property type="entry name" value="YopX-like domains"/>
    <property type="match status" value="1"/>
</dbReference>
<dbReference type="SUPFAM" id="SSF159006">
    <property type="entry name" value="YopX-like"/>
    <property type="match status" value="1"/>
</dbReference>
<keyword evidence="3" id="KW-1185">Reference proteome</keyword>
<dbReference type="NCBIfam" id="TIGR01671">
    <property type="entry name" value="phage_TIGR01671"/>
    <property type="match status" value="1"/>
</dbReference>
<dbReference type="InterPro" id="IPR019096">
    <property type="entry name" value="YopX_protein"/>
</dbReference>
<gene>
    <name evidence="2" type="ORF">R55214_HHFBAMCI_01574</name>
</gene>
<sequence length="139" mass="16499">MREIKFREWDQNRHEIYGGDIPGMSYGNREDFDDMVGFRFAHTESIDYEGTEEFKNKRILEQYTGLHDKNGKEIYEGDIAEWDDFGNKRVGYVTFCPDIQFVTANHDYNFGDFAYQDTKEYLTIIGNVHENPELLEEEQ</sequence>
<dbReference type="Gene3D" id="2.60.430.10">
    <property type="entry name" value="YopX-like domain"/>
    <property type="match status" value="1"/>
</dbReference>
<feature type="domain" description="YopX protein" evidence="1">
    <location>
        <begin position="5"/>
        <end position="136"/>
    </location>
</feature>
<comment type="caution">
    <text evidence="2">The sequence shown here is derived from an EMBL/GenBank/DDBJ whole genome shotgun (WGS) entry which is preliminary data.</text>
</comment>
<dbReference type="InterPro" id="IPR024059">
    <property type="entry name" value="YopX-like_N"/>
</dbReference>
<organism evidence="2 3">
    <name type="scientific">Fructobacillus evanidus</name>
    <dbReference type="NCBI Taxonomy" id="3064281"/>
    <lineage>
        <taxon>Bacteria</taxon>
        <taxon>Bacillati</taxon>
        <taxon>Bacillota</taxon>
        <taxon>Bacilli</taxon>
        <taxon>Lactobacillales</taxon>
        <taxon>Lactobacillaceae</taxon>
        <taxon>Fructobacillus</taxon>
    </lineage>
</organism>
<dbReference type="RefSeq" id="WP_338344282.1">
    <property type="nucleotide sequence ID" value="NZ_CAUZLH010000002.1"/>
</dbReference>
<dbReference type="InterPro" id="IPR010024">
    <property type="entry name" value="CHP16711"/>
</dbReference>
<proteinExistence type="predicted"/>